<protein>
    <submittedName>
        <fullName evidence="1">Uncharacterized protein</fullName>
    </submittedName>
</protein>
<gene>
    <name evidence="1" type="ORF">E3U43_020774</name>
</gene>
<name>A0ACD3Q871_LARCR</name>
<reference evidence="1" key="1">
    <citation type="submission" date="2018-11" db="EMBL/GenBank/DDBJ databases">
        <title>The sequence and de novo assembly of Larimichthys crocea genome using PacBio and Hi-C technologies.</title>
        <authorList>
            <person name="Xu P."/>
            <person name="Chen B."/>
            <person name="Zhou Z."/>
            <person name="Ke Q."/>
            <person name="Wu Y."/>
            <person name="Bai H."/>
            <person name="Pu F."/>
        </authorList>
    </citation>
    <scope>NUCLEOTIDE SEQUENCE</scope>
    <source>
        <tissue evidence="1">Muscle</tissue>
    </source>
</reference>
<accession>A0ACD3Q871</accession>
<evidence type="ECO:0000313" key="1">
    <source>
        <dbReference type="EMBL" id="TMS02794.1"/>
    </source>
</evidence>
<sequence>MGSVRPHSQAVVCPAFQHWRDIGALSSPLDNNVTSVPVVHHAKGIQNNMVATLYPEEFRVAYSPAQWQQGSHTPSKQNFQGYTQSELQRTIAKTRFQDPNSGNSASSSKNVFTQHSSCLSSSANENTVRDSVNEAGRQSGFSEQKGSNLNINPGLSQRQLNAFSVCTPDTVAAHKRKLPLLHALLASNSSSSSGEMNANIELNTRFSEDRDCQSQQMKSSLAALNCGKSRKLHVDHSGATHSSTCQQQFSFPSLSSQPSTNIVLPVGKMAPPTDDEIMEFIRKKIAYFRTLLNPENINIGLTFNGCHFRGNEGNAAPQSDCIMSNDVAHSRSTSTSDKDVERNGLYCAAAVGQTLQQDSSKGSNENVTLTPKSREISHCATSTSKEHSTGTQASVVGNSKHTPKTFVEKSTLVEFDNLDVNMPVNYDDKCFYLGDCENETIVHSNNESFHSKWCDKYLQTGVTTLRYTLTALKELIASLENVETIAGMDNFPEVLLQQYWNRDIDNLNLFASTEYPQIMEKVAATCTKNEDKSPVVLTEVSETDLAKLIEYQPSSSLNCSSSQEEPTPVRLNIVKSLDDIEQTSGVSWALKHTREREKEDTGHFVKMVGMDNVQGVTDVSEDRPTKSSSVVYEDKTFEPASLIENQDVNTKENCDVTRKKVIAPSKLIVKIQIHNLVSVPKNRSALMCSQPSHEGVKKDGDSVHSETDVSAALYENKVKGYSPPSQSKSRETDYSLKDLQYDDISSEDENSQIENVALQKSSLAQVPTGNRQLPCGNKSYGHEQVQAQMKTKIISEKELISRKQVSPETETCISCSPSSVLKDGDEIDDQMDDDWIVIPISMYDLKFEREDEECDSQERVVLDNGETGDKETESDTDTSPLPASVPSQMEVFDTLEKYLQEKSLHGFGWRSACSTPEQLDSCMPSHTLQSRRASYSESEDSYETEDSCDYPFESKQNLLTVSSELLEKGLTPALDDSESEKESEDDEVIDVQRPGKLIESKAASEYVQHESNGQISKIDIIVIDSDTEDDSDQNCRTMAKRKTISSDSDDSRDVPCSQNSPKKKLKKKRHKQSMSEGIRNTKRTYSSESEDSGNALIAGKVQPSTETMKRLCGTAEKKSEESRLSSEDAAKKQLQSVGKEADTNLRPNHVVHNSTGHLKLIKESRVHRQGNDETRASKKPKGTSKNTDSCEKKKQHLHKKVKVPASKAKPKQLSSPSQEGAFISTASSSSTSGQLSDPRQSSASSKGLFQTRETSTSCSLPKSKQSTSTPRQNASSSNAQLSRSYSIPATLDTYTPTKDPSSSESILSTTRKQVIKDWKKTFFPTKMERKINSRKEVESRTTNLDSSREARPGHSQYDRAPRRRHNSHETVTPLMKKAKCDAVEWTKAINREDPKKRKSFSVGDNYKWSEKATKGSYKSGRK</sequence>
<proteinExistence type="predicted"/>
<evidence type="ECO:0000313" key="2">
    <source>
        <dbReference type="Proteomes" id="UP000793456"/>
    </source>
</evidence>
<keyword evidence="2" id="KW-1185">Reference proteome</keyword>
<dbReference type="Proteomes" id="UP000793456">
    <property type="component" value="Chromosome XXIII"/>
</dbReference>
<dbReference type="EMBL" id="CM011696">
    <property type="protein sequence ID" value="TMS02794.1"/>
    <property type="molecule type" value="Genomic_DNA"/>
</dbReference>
<organism evidence="1 2">
    <name type="scientific">Larimichthys crocea</name>
    <name type="common">Large yellow croaker</name>
    <name type="synonym">Pseudosciaena crocea</name>
    <dbReference type="NCBI Taxonomy" id="215358"/>
    <lineage>
        <taxon>Eukaryota</taxon>
        <taxon>Metazoa</taxon>
        <taxon>Chordata</taxon>
        <taxon>Craniata</taxon>
        <taxon>Vertebrata</taxon>
        <taxon>Euteleostomi</taxon>
        <taxon>Actinopterygii</taxon>
        <taxon>Neopterygii</taxon>
        <taxon>Teleostei</taxon>
        <taxon>Neoteleostei</taxon>
        <taxon>Acanthomorphata</taxon>
        <taxon>Eupercaria</taxon>
        <taxon>Sciaenidae</taxon>
        <taxon>Larimichthys</taxon>
    </lineage>
</organism>
<comment type="caution">
    <text evidence="1">The sequence shown here is derived from an EMBL/GenBank/DDBJ whole genome shotgun (WGS) entry which is preliminary data.</text>
</comment>